<feature type="transmembrane region" description="Helical" evidence="9">
    <location>
        <begin position="136"/>
        <end position="158"/>
    </location>
</feature>
<dbReference type="RefSeq" id="WP_090237539.1">
    <property type="nucleotide sequence ID" value="NZ_FOJW01000007.1"/>
</dbReference>
<evidence type="ECO:0000256" key="2">
    <source>
        <dbReference type="ARBA" id="ARBA00022448"/>
    </source>
</evidence>
<feature type="transmembrane region" description="Helical" evidence="9">
    <location>
        <begin position="170"/>
        <end position="193"/>
    </location>
</feature>
<feature type="transmembrane region" description="Helical" evidence="9">
    <location>
        <begin position="69"/>
        <end position="86"/>
    </location>
</feature>
<dbReference type="NCBIfam" id="NF040757">
    <property type="entry name" value="AgaW"/>
    <property type="match status" value="1"/>
</dbReference>
<dbReference type="InterPro" id="IPR050303">
    <property type="entry name" value="GatZ_KbaZ_carbometab"/>
</dbReference>
<evidence type="ECO:0000256" key="4">
    <source>
        <dbReference type="ARBA" id="ARBA00022597"/>
    </source>
</evidence>
<keyword evidence="2" id="KW-0813">Transport</keyword>
<keyword evidence="6 9" id="KW-0812">Transmembrane</keyword>
<dbReference type="PROSITE" id="PS51106">
    <property type="entry name" value="PTS_EIIC_TYPE_4"/>
    <property type="match status" value="1"/>
</dbReference>
<comment type="subcellular location">
    <subcellularLocation>
        <location evidence="1">Cell membrane</location>
        <topology evidence="1">Multi-pass membrane protein</topology>
    </subcellularLocation>
</comment>
<evidence type="ECO:0000256" key="8">
    <source>
        <dbReference type="ARBA" id="ARBA00023136"/>
    </source>
</evidence>
<evidence type="ECO:0000313" key="11">
    <source>
        <dbReference type="Proteomes" id="UP000198642"/>
    </source>
</evidence>
<dbReference type="STRING" id="237679.SAMN04488072_107173"/>
<dbReference type="PANTHER" id="PTHR32502:SF8">
    <property type="entry name" value="N-ACETYLGALACTOSAMINE PERMEASE IIC COMPONENT 1"/>
    <property type="match status" value="1"/>
</dbReference>
<sequence length="258" mass="27470">MLMEAILIALWAGIIGIDLYVGLTHIHRPVVTGLVVGLILGDVTTGLIVGGTLELIWMGMVPLAGAQPPNVVIGGVIGTAFGIIAGEDPQAAVGIAIPFAVAVQGLITLFFTAFAPMMHKADQFALDANYRGIEGINYLGISILFIFNALIAFLPIFFGAEQAAAYVETVPQWIIDGLSIAGGIMPAIGFAMLLKIMMKVEYVMFFIVGFVLAAYLEMPILAIALIGLAIALYDFYQNKNKQGPDNQAPREEEITDGI</sequence>
<evidence type="ECO:0000256" key="7">
    <source>
        <dbReference type="ARBA" id="ARBA00022989"/>
    </source>
</evidence>
<evidence type="ECO:0000313" key="10">
    <source>
        <dbReference type="EMBL" id="SFB12578.1"/>
    </source>
</evidence>
<feature type="transmembrane region" description="Helical" evidence="9">
    <location>
        <begin position="205"/>
        <end position="233"/>
    </location>
</feature>
<accession>A0A1I0YJS9</accession>
<keyword evidence="11" id="KW-1185">Reference proteome</keyword>
<keyword evidence="7 9" id="KW-1133">Transmembrane helix</keyword>
<keyword evidence="4" id="KW-0762">Sugar transport</keyword>
<dbReference type="EMBL" id="FOJW01000007">
    <property type="protein sequence ID" value="SFB12578.1"/>
    <property type="molecule type" value="Genomic_DNA"/>
</dbReference>
<protein>
    <submittedName>
        <fullName evidence="10">PTS system, N-acetylgalactosamine-specific IIC component</fullName>
    </submittedName>
</protein>
<dbReference type="InterPro" id="IPR047835">
    <property type="entry name" value="PTS_IIC_GalNAc_AgaW-like"/>
</dbReference>
<name>A0A1I0YJS9_9BACI</name>
<evidence type="ECO:0000256" key="5">
    <source>
        <dbReference type="ARBA" id="ARBA00022683"/>
    </source>
</evidence>
<dbReference type="AlphaFoldDB" id="A0A1I0YJS9"/>
<evidence type="ECO:0000256" key="6">
    <source>
        <dbReference type="ARBA" id="ARBA00022692"/>
    </source>
</evidence>
<organism evidence="10 11">
    <name type="scientific">Lentibacillus halodurans</name>
    <dbReference type="NCBI Taxonomy" id="237679"/>
    <lineage>
        <taxon>Bacteria</taxon>
        <taxon>Bacillati</taxon>
        <taxon>Bacillota</taxon>
        <taxon>Bacilli</taxon>
        <taxon>Bacillales</taxon>
        <taxon>Bacillaceae</taxon>
        <taxon>Lentibacillus</taxon>
    </lineage>
</organism>
<feature type="transmembrane region" description="Helical" evidence="9">
    <location>
        <begin position="33"/>
        <end position="57"/>
    </location>
</feature>
<dbReference type="Proteomes" id="UP000198642">
    <property type="component" value="Unassembled WGS sequence"/>
</dbReference>
<dbReference type="PANTHER" id="PTHR32502">
    <property type="entry name" value="N-ACETYLGALACTOSAMINE PERMEASE II COMPONENT-RELATED"/>
    <property type="match status" value="1"/>
</dbReference>
<reference evidence="10 11" key="1">
    <citation type="submission" date="2016-10" db="EMBL/GenBank/DDBJ databases">
        <authorList>
            <person name="de Groot N.N."/>
        </authorList>
    </citation>
    <scope>NUCLEOTIDE SEQUENCE [LARGE SCALE GENOMIC DNA]</scope>
    <source>
        <strain evidence="10 11">CGMCC 1.3702</strain>
    </source>
</reference>
<evidence type="ECO:0000256" key="3">
    <source>
        <dbReference type="ARBA" id="ARBA00022475"/>
    </source>
</evidence>
<dbReference type="GO" id="GO:0005886">
    <property type="term" value="C:plasma membrane"/>
    <property type="evidence" value="ECO:0007669"/>
    <property type="project" value="UniProtKB-SubCell"/>
</dbReference>
<keyword evidence="3" id="KW-1003">Cell membrane</keyword>
<feature type="transmembrane region" description="Helical" evidence="9">
    <location>
        <begin position="92"/>
        <end position="115"/>
    </location>
</feature>
<feature type="transmembrane region" description="Helical" evidence="9">
    <location>
        <begin position="7"/>
        <end position="27"/>
    </location>
</feature>
<keyword evidence="8 9" id="KW-0472">Membrane</keyword>
<dbReference type="Pfam" id="PF03609">
    <property type="entry name" value="EII-Sor"/>
    <property type="match status" value="1"/>
</dbReference>
<keyword evidence="5" id="KW-0598">Phosphotransferase system</keyword>
<dbReference type="InterPro" id="IPR004700">
    <property type="entry name" value="PTS_IIC_man"/>
</dbReference>
<dbReference type="OrthoDB" id="7058816at2"/>
<proteinExistence type="predicted"/>
<evidence type="ECO:0000256" key="1">
    <source>
        <dbReference type="ARBA" id="ARBA00004651"/>
    </source>
</evidence>
<evidence type="ECO:0000256" key="9">
    <source>
        <dbReference type="SAM" id="Phobius"/>
    </source>
</evidence>
<gene>
    <name evidence="10" type="ORF">SAMN04488072_107173</name>
</gene>
<dbReference type="GO" id="GO:0009401">
    <property type="term" value="P:phosphoenolpyruvate-dependent sugar phosphotransferase system"/>
    <property type="evidence" value="ECO:0007669"/>
    <property type="project" value="UniProtKB-KW"/>
</dbReference>